<reference evidence="3" key="1">
    <citation type="journal article" date="2018" name="Nat. Microbiol.">
        <title>Leveraging single-cell genomics to expand the fungal tree of life.</title>
        <authorList>
            <person name="Ahrendt S.R."/>
            <person name="Quandt C.A."/>
            <person name="Ciobanu D."/>
            <person name="Clum A."/>
            <person name="Salamov A."/>
            <person name="Andreopoulos B."/>
            <person name="Cheng J.F."/>
            <person name="Woyke T."/>
            <person name="Pelin A."/>
            <person name="Henrissat B."/>
            <person name="Reynolds N.K."/>
            <person name="Benny G.L."/>
            <person name="Smith M.E."/>
            <person name="James T.Y."/>
            <person name="Grigoriev I.V."/>
        </authorList>
    </citation>
    <scope>NUCLEOTIDE SEQUENCE [LARGE SCALE GENOMIC DNA]</scope>
    <source>
        <strain evidence="3">Benny S71-1</strain>
    </source>
</reference>
<feature type="chain" id="PRO_5020726086" description="Protein kinase domain-containing protein" evidence="1">
    <location>
        <begin position="25"/>
        <end position="465"/>
    </location>
</feature>
<feature type="signal peptide" evidence="1">
    <location>
        <begin position="1"/>
        <end position="24"/>
    </location>
</feature>
<evidence type="ECO:0000313" key="3">
    <source>
        <dbReference type="Proteomes" id="UP000278143"/>
    </source>
</evidence>
<keyword evidence="3" id="KW-1185">Reference proteome</keyword>
<sequence length="465" mass="52197">MMHKSLLVALVASACSLLIHRADGGQTSANGLVADDDSAAASHGKPNAMSLSHIMNEDEIEPKHAMPSSNGKQKARAAGGKAARARASFITQRMVMVQGTDEKSVYMARIANMLANQKYKNKHLWKSVGVDLIPDQPPLRPDRSIAVHSSDEDGDTIIDITGDYTFTKLRWKDSHLLASNNVAIDQYMNRYWVRCHKDIKNYNAELRFYHYVRAMKRKKPELVERLSAFLMEPLANARKSNGSMGCIVFERTAEYVELRSYSNDDISVEKATTLPFIIAKLVTAAAILSEMGIARIGFNFRQVFITSYKEKKQFGIKLVDFSKTIINYANNAGMAGSSVGRPLDDKRAFFQKSLLDSTMQIGHLVYAAYFYADGAPKEKYKIANNFLKRTQRYSDPATMKTYYDAAVSLYDLRRDRLFVLIETLYTSSSLPLTLEGVDEMNELRAVMSLYADKPRMLHGITGIPM</sequence>
<accession>A0A4P9Z4T0</accession>
<proteinExistence type="predicted"/>
<dbReference type="PROSITE" id="PS51257">
    <property type="entry name" value="PROKAR_LIPOPROTEIN"/>
    <property type="match status" value="1"/>
</dbReference>
<evidence type="ECO:0000256" key="1">
    <source>
        <dbReference type="SAM" id="SignalP"/>
    </source>
</evidence>
<evidence type="ECO:0000313" key="2">
    <source>
        <dbReference type="EMBL" id="RKP27597.1"/>
    </source>
</evidence>
<evidence type="ECO:0008006" key="4">
    <source>
        <dbReference type="Google" id="ProtNLM"/>
    </source>
</evidence>
<protein>
    <recommendedName>
        <fullName evidence="4">Protein kinase domain-containing protein</fullName>
    </recommendedName>
</protein>
<dbReference type="AlphaFoldDB" id="A0A4P9Z4T0"/>
<dbReference type="Proteomes" id="UP000278143">
    <property type="component" value="Unassembled WGS sequence"/>
</dbReference>
<dbReference type="EMBL" id="KZ989182">
    <property type="protein sequence ID" value="RKP27597.1"/>
    <property type="molecule type" value="Genomic_DNA"/>
</dbReference>
<gene>
    <name evidence="2" type="ORF">SYNPS1DRAFT_26761</name>
</gene>
<name>A0A4P9Z4T0_9FUNG</name>
<organism evidence="2 3">
    <name type="scientific">Syncephalis pseudoplumigaleata</name>
    <dbReference type="NCBI Taxonomy" id="1712513"/>
    <lineage>
        <taxon>Eukaryota</taxon>
        <taxon>Fungi</taxon>
        <taxon>Fungi incertae sedis</taxon>
        <taxon>Zoopagomycota</taxon>
        <taxon>Zoopagomycotina</taxon>
        <taxon>Zoopagomycetes</taxon>
        <taxon>Zoopagales</taxon>
        <taxon>Piptocephalidaceae</taxon>
        <taxon>Syncephalis</taxon>
    </lineage>
</organism>
<keyword evidence="1" id="KW-0732">Signal</keyword>